<dbReference type="EMBL" id="CAJC01000059">
    <property type="protein sequence ID" value="CCI52249.1"/>
    <property type="molecule type" value="Genomic_DNA"/>
</dbReference>
<dbReference type="RefSeq" id="WP_084733807.1">
    <property type="nucleotide sequence ID" value="NZ_HF571038.1"/>
</dbReference>
<reference evidence="2" key="1">
    <citation type="submission" date="2012-05" db="EMBL/GenBank/DDBJ databases">
        <authorList>
            <person name="McIlroy S."/>
        </authorList>
    </citation>
    <scope>NUCLEOTIDE SEQUENCE</scope>
    <source>
        <strain evidence="2">Ben 74</strain>
    </source>
</reference>
<evidence type="ECO:0000313" key="4">
    <source>
        <dbReference type="Proteomes" id="UP000035720"/>
    </source>
</evidence>
<evidence type="ECO:0000313" key="2">
    <source>
        <dbReference type="EMBL" id="CCI51756.1"/>
    </source>
</evidence>
<dbReference type="STRING" id="1193518.BN13_1210009"/>
<reference evidence="2 4" key="2">
    <citation type="journal article" date="2013" name="ISME J.">
        <title>A metabolic model for members of the genus Tetrasphaera involved in enhanced biological phosphorus removal.</title>
        <authorList>
            <person name="Kristiansen R."/>
            <person name="Nguyen H.T.T."/>
            <person name="Saunders A.M."/>
            <person name="Nielsen J.L."/>
            <person name="Wimmer R."/>
            <person name="Le V.Q."/>
            <person name="McIlroy S.J."/>
            <person name="Petrovski S."/>
            <person name="Seviour R.J."/>
            <person name="Calteau A."/>
            <person name="Nielsen K.L."/>
            <person name="Nielsen P.H."/>
        </authorList>
    </citation>
    <scope>NUCLEOTIDE SEQUENCE [LARGE SCALE GENOMIC DNA]</scope>
    <source>
        <strain evidence="2 4">Ben 74</strain>
    </source>
</reference>
<protein>
    <submittedName>
        <fullName evidence="2">Uncharacterized protein</fullName>
    </submittedName>
</protein>
<feature type="region of interest" description="Disordered" evidence="1">
    <location>
        <begin position="1"/>
        <end position="20"/>
    </location>
</feature>
<evidence type="ECO:0000256" key="1">
    <source>
        <dbReference type="SAM" id="MobiDB-lite"/>
    </source>
</evidence>
<name>A0A077M3G2_9MICO</name>
<sequence length="278" mass="31542">MPSQGALFGGPDRDVPKPSRPDELEVLITVKAAPNPSAKAGETVCVAGLGLSRGRTEARWIRLYPINFRFLEQDQKFKKYDIIRVRAVPATGDSRVESWQPDMSTMVVIDHLDPWKRRRALLDPTASDTMCELNRQNQRAAVAPSLGLVPVREVLDLRITDHAGWTPEEQAKIDAYVNQMDLFDDSDKSPLQAPRLEGHYRWKCYDAQCKGHDQSIIDWEFVALQRRLGDSPAAAVRAALKEKFFDMMFKPPRAPAFFVGNQAKRRHVFHVLGVYYPN</sequence>
<feature type="compositionally biased region" description="Basic and acidic residues" evidence="1">
    <location>
        <begin position="11"/>
        <end position="20"/>
    </location>
</feature>
<dbReference type="EMBL" id="CAJC01000026">
    <property type="protein sequence ID" value="CCI51756.1"/>
    <property type="molecule type" value="Genomic_DNA"/>
</dbReference>
<keyword evidence="4" id="KW-1185">Reference proteome</keyword>
<organism evidence="2 4">
    <name type="scientific">Nostocoides jenkinsii Ben 74</name>
    <dbReference type="NCBI Taxonomy" id="1193518"/>
    <lineage>
        <taxon>Bacteria</taxon>
        <taxon>Bacillati</taxon>
        <taxon>Actinomycetota</taxon>
        <taxon>Actinomycetes</taxon>
        <taxon>Micrococcales</taxon>
        <taxon>Intrasporangiaceae</taxon>
        <taxon>Nostocoides</taxon>
    </lineage>
</organism>
<dbReference type="AlphaFoldDB" id="A0A077M3G2"/>
<proteinExistence type="predicted"/>
<gene>
    <name evidence="2" type="ORF">BN13_1210009</name>
    <name evidence="3" type="ORF">BN13_1510009</name>
</gene>
<evidence type="ECO:0000313" key="3">
    <source>
        <dbReference type="EMBL" id="CCI52249.1"/>
    </source>
</evidence>
<dbReference type="Proteomes" id="UP000035720">
    <property type="component" value="Unassembled WGS sequence"/>
</dbReference>
<comment type="caution">
    <text evidence="2">The sequence shown here is derived from an EMBL/GenBank/DDBJ whole genome shotgun (WGS) entry which is preliminary data.</text>
</comment>
<accession>A0A077M3G2</accession>